<reference evidence="2" key="1">
    <citation type="journal article" date="2022" name="Mol. Ecol. Resour.">
        <title>The genomes of chicory, endive, great burdock and yacon provide insights into Asteraceae palaeo-polyploidization history and plant inulin production.</title>
        <authorList>
            <person name="Fan W."/>
            <person name="Wang S."/>
            <person name="Wang H."/>
            <person name="Wang A."/>
            <person name="Jiang F."/>
            <person name="Liu H."/>
            <person name="Zhao H."/>
            <person name="Xu D."/>
            <person name="Zhang Y."/>
        </authorList>
    </citation>
    <scope>NUCLEOTIDE SEQUENCE [LARGE SCALE GENOMIC DNA]</scope>
    <source>
        <strain evidence="2">cv. Niubang</strain>
    </source>
</reference>
<organism evidence="1 2">
    <name type="scientific">Arctium lappa</name>
    <name type="common">Greater burdock</name>
    <name type="synonym">Lappa major</name>
    <dbReference type="NCBI Taxonomy" id="4217"/>
    <lineage>
        <taxon>Eukaryota</taxon>
        <taxon>Viridiplantae</taxon>
        <taxon>Streptophyta</taxon>
        <taxon>Embryophyta</taxon>
        <taxon>Tracheophyta</taxon>
        <taxon>Spermatophyta</taxon>
        <taxon>Magnoliopsida</taxon>
        <taxon>eudicotyledons</taxon>
        <taxon>Gunneridae</taxon>
        <taxon>Pentapetalae</taxon>
        <taxon>asterids</taxon>
        <taxon>campanulids</taxon>
        <taxon>Asterales</taxon>
        <taxon>Asteraceae</taxon>
        <taxon>Carduoideae</taxon>
        <taxon>Cardueae</taxon>
        <taxon>Arctiinae</taxon>
        <taxon>Arctium</taxon>
    </lineage>
</organism>
<evidence type="ECO:0000313" key="1">
    <source>
        <dbReference type="EMBL" id="KAI3685016.1"/>
    </source>
</evidence>
<accession>A0ACB8YIU6</accession>
<gene>
    <name evidence="1" type="ORF">L6452_34247</name>
</gene>
<name>A0ACB8YIU6_ARCLA</name>
<proteinExistence type="predicted"/>
<protein>
    <submittedName>
        <fullName evidence="1">Uncharacterized protein</fullName>
    </submittedName>
</protein>
<comment type="caution">
    <text evidence="1">The sequence shown here is derived from an EMBL/GenBank/DDBJ whole genome shotgun (WGS) entry which is preliminary data.</text>
</comment>
<reference evidence="1 2" key="2">
    <citation type="journal article" date="2022" name="Mol. Ecol. Resour.">
        <title>The genomes of chicory, endive, great burdock and yacon provide insights into Asteraceae paleo-polyploidization history and plant inulin production.</title>
        <authorList>
            <person name="Fan W."/>
            <person name="Wang S."/>
            <person name="Wang H."/>
            <person name="Wang A."/>
            <person name="Jiang F."/>
            <person name="Liu H."/>
            <person name="Zhao H."/>
            <person name="Xu D."/>
            <person name="Zhang Y."/>
        </authorList>
    </citation>
    <scope>NUCLEOTIDE SEQUENCE [LARGE SCALE GENOMIC DNA]</scope>
    <source>
        <strain evidence="2">cv. Niubang</strain>
    </source>
</reference>
<sequence>MYLMMSLGSDTRPPVLINENEFEQWQDRFINFIERQSNVENMMKALTEGPMVRLMKVIPAIGNTPTTTVEKALREYEADELLRYQDDNQAKSNLILALPNSIYNRIDCFKHNPMLMWTQLEKIMLGTAMSTQLRQTRYMNNFEEFKAKDGESLKSVFDRFWTVINDLYKIKVTKNELETNLKFLNALKPEWEKSCHRMRNDPRISKMPIQEMFEILMSDEAMVLKKKAKLDKQKPKTVNPIALLASQMAEQALTESTYDGSTDDDGEALEKAIILLSQHYQKKYQKRSGSNNLRFSSVSKKVEPDTTSKPFFPKYEPATAAEPKKEEKKAVTCYNCGKPGHISKECRTKIVKDVDFYKKKLALAEKKASGTIMLAEEEYWLDHSDNEADNVETVAMCFIGNDNSDDEDEETSTDESEFLKKAKFEIPNFYDYDCLGLSQYGSQYKPLWTSDKETTIEEDKKRINNKRMEVPFVYTQENAKYFPEKVKKRRQKLNIVSSTKSSISNDFFDLNAANPNKDNISPVPYDTKRYIRPLVLECQIFDLEEQMEEQEILRKIENDVIFSFMTSSFKENNFGLLKSSINLCSSDVSCSEVYPNKLTDQFGFIDKTSSSKSNIISEIVDDIFTLNDYFYKTKHKRRRSKKKKKKEIDISENTNFSDSSISDRPLKKSLKSVWLKKQRSEEFVSVEDKCVDLLCKQDSFAFCNKTTKYFVEQMFQISKNISYCLSNSDSDDCVSSLICDDVHALFDQSQIFWKNKFLKKKKERTNKKGPIFIWVPKSE</sequence>
<evidence type="ECO:0000313" key="2">
    <source>
        <dbReference type="Proteomes" id="UP001055879"/>
    </source>
</evidence>
<dbReference type="Proteomes" id="UP001055879">
    <property type="component" value="Linkage Group LG12"/>
</dbReference>
<keyword evidence="2" id="KW-1185">Reference proteome</keyword>
<dbReference type="EMBL" id="CM042058">
    <property type="protein sequence ID" value="KAI3685016.1"/>
    <property type="molecule type" value="Genomic_DNA"/>
</dbReference>